<feature type="region of interest" description="Disordered" evidence="1">
    <location>
        <begin position="94"/>
        <end position="152"/>
    </location>
</feature>
<organism evidence="2 3">
    <name type="scientific">Polypedilum vanderplanki</name>
    <name type="common">Sleeping chironomid midge</name>
    <dbReference type="NCBI Taxonomy" id="319348"/>
    <lineage>
        <taxon>Eukaryota</taxon>
        <taxon>Metazoa</taxon>
        <taxon>Ecdysozoa</taxon>
        <taxon>Arthropoda</taxon>
        <taxon>Hexapoda</taxon>
        <taxon>Insecta</taxon>
        <taxon>Pterygota</taxon>
        <taxon>Neoptera</taxon>
        <taxon>Endopterygota</taxon>
        <taxon>Diptera</taxon>
        <taxon>Nematocera</taxon>
        <taxon>Chironomoidea</taxon>
        <taxon>Chironomidae</taxon>
        <taxon>Chironominae</taxon>
        <taxon>Polypedilum</taxon>
        <taxon>Polypedilum</taxon>
    </lineage>
</organism>
<evidence type="ECO:0000313" key="2">
    <source>
        <dbReference type="EMBL" id="KAG5684320.1"/>
    </source>
</evidence>
<proteinExistence type="predicted"/>
<evidence type="ECO:0000313" key="3">
    <source>
        <dbReference type="Proteomes" id="UP001107558"/>
    </source>
</evidence>
<evidence type="ECO:0000256" key="1">
    <source>
        <dbReference type="SAM" id="MobiDB-lite"/>
    </source>
</evidence>
<sequence length="152" mass="17903">MDYNKLLELQKVKIYKAQKRLGMDTPEAMEEFYVLFNAGTSAMLNSKQFAEKCEVVKKELFEKKYKAAQSELKRKNEEMAEMEKIKQNYDEVAKKREEEKQAEMKTKLEESLNLSAEEEQSLLNTTSEMESEEEQKVKRIKLEGNEGEKKEK</sequence>
<dbReference type="EMBL" id="JADBJN010000001">
    <property type="protein sequence ID" value="KAG5684320.1"/>
    <property type="molecule type" value="Genomic_DNA"/>
</dbReference>
<gene>
    <name evidence="2" type="ORF">PVAND_013555</name>
</gene>
<dbReference type="AlphaFoldDB" id="A0A9J6CQU2"/>
<comment type="caution">
    <text evidence="2">The sequence shown here is derived from an EMBL/GenBank/DDBJ whole genome shotgun (WGS) entry which is preliminary data.</text>
</comment>
<reference evidence="2" key="1">
    <citation type="submission" date="2021-03" db="EMBL/GenBank/DDBJ databases">
        <title>Chromosome level genome of the anhydrobiotic midge Polypedilum vanderplanki.</title>
        <authorList>
            <person name="Yoshida Y."/>
            <person name="Kikawada T."/>
            <person name="Gusev O."/>
        </authorList>
    </citation>
    <scope>NUCLEOTIDE SEQUENCE</scope>
    <source>
        <strain evidence="2">NIAS01</strain>
        <tissue evidence="2">Whole body or cell culture</tissue>
    </source>
</reference>
<feature type="compositionally biased region" description="Basic and acidic residues" evidence="1">
    <location>
        <begin position="134"/>
        <end position="152"/>
    </location>
</feature>
<accession>A0A9J6CQU2</accession>
<name>A0A9J6CQU2_POLVA</name>
<feature type="compositionally biased region" description="Basic and acidic residues" evidence="1">
    <location>
        <begin position="94"/>
        <end position="110"/>
    </location>
</feature>
<keyword evidence="3" id="KW-1185">Reference proteome</keyword>
<dbReference type="Proteomes" id="UP001107558">
    <property type="component" value="Chromosome 1"/>
</dbReference>
<protein>
    <submittedName>
        <fullName evidence="2">Uncharacterized protein</fullName>
    </submittedName>
</protein>